<sequence>MDSKYEIAHSGHQDRFKEVRRRFSWYGIAWRFAVSVLCFGIMMGILYEFEQMGELTSWERKGFNTLNLLFSAFVSLALGSLLTLLGNMLRWCLLARESATPEDVDLLLGIGTPTGSFKLMWNHTLGKRWTTTTAVVLLYYITSILGRISIA</sequence>
<reference evidence="2" key="2">
    <citation type="submission" date="2023-05" db="EMBL/GenBank/DDBJ databases">
        <authorList>
            <consortium name="Lawrence Berkeley National Laboratory"/>
            <person name="Steindorff A."/>
            <person name="Hensen N."/>
            <person name="Bonometti L."/>
            <person name="Westerberg I."/>
            <person name="Brannstrom I.O."/>
            <person name="Guillou S."/>
            <person name="Cros-Aarteil S."/>
            <person name="Calhoun S."/>
            <person name="Haridas S."/>
            <person name="Kuo A."/>
            <person name="Mondo S."/>
            <person name="Pangilinan J."/>
            <person name="Riley R."/>
            <person name="Labutti K."/>
            <person name="Andreopoulos B."/>
            <person name="Lipzen A."/>
            <person name="Chen C."/>
            <person name="Yanf M."/>
            <person name="Daum C."/>
            <person name="Ng V."/>
            <person name="Clum A."/>
            <person name="Ohm R."/>
            <person name="Martin F."/>
            <person name="Silar P."/>
            <person name="Natvig D."/>
            <person name="Lalanne C."/>
            <person name="Gautier V."/>
            <person name="Ament-Velasquez S.L."/>
            <person name="Kruys A."/>
            <person name="Hutchinson M.I."/>
            <person name="Powell A.J."/>
            <person name="Barry K."/>
            <person name="Miller A.N."/>
            <person name="Grigoriev I.V."/>
            <person name="Debuchy R."/>
            <person name="Gladieux P."/>
            <person name="Thoren M.H."/>
            <person name="Johannesson H."/>
        </authorList>
    </citation>
    <scope>NUCLEOTIDE SEQUENCE</scope>
    <source>
        <strain evidence="2">CBS 990.96</strain>
    </source>
</reference>
<keyword evidence="1" id="KW-1133">Transmembrane helix</keyword>
<keyword evidence="1" id="KW-0472">Membrane</keyword>
<dbReference type="EMBL" id="MU865356">
    <property type="protein sequence ID" value="KAK4225924.1"/>
    <property type="molecule type" value="Genomic_DNA"/>
</dbReference>
<evidence type="ECO:0000256" key="1">
    <source>
        <dbReference type="SAM" id="Phobius"/>
    </source>
</evidence>
<keyword evidence="3" id="KW-1185">Reference proteome</keyword>
<feature type="transmembrane region" description="Helical" evidence="1">
    <location>
        <begin position="129"/>
        <end position="150"/>
    </location>
</feature>
<accession>A0AAN7BMA7</accession>
<gene>
    <name evidence="2" type="ORF">QBC38DRAFT_445053</name>
</gene>
<evidence type="ECO:0000313" key="2">
    <source>
        <dbReference type="EMBL" id="KAK4225924.1"/>
    </source>
</evidence>
<dbReference type="Proteomes" id="UP001301958">
    <property type="component" value="Unassembled WGS sequence"/>
</dbReference>
<feature type="transmembrane region" description="Helical" evidence="1">
    <location>
        <begin position="66"/>
        <end position="86"/>
    </location>
</feature>
<comment type="caution">
    <text evidence="2">The sequence shown here is derived from an EMBL/GenBank/DDBJ whole genome shotgun (WGS) entry which is preliminary data.</text>
</comment>
<feature type="transmembrane region" description="Helical" evidence="1">
    <location>
        <begin position="23"/>
        <end position="46"/>
    </location>
</feature>
<reference evidence="2" key="1">
    <citation type="journal article" date="2023" name="Mol. Phylogenet. Evol.">
        <title>Genome-scale phylogeny and comparative genomics of the fungal order Sordariales.</title>
        <authorList>
            <person name="Hensen N."/>
            <person name="Bonometti L."/>
            <person name="Westerberg I."/>
            <person name="Brannstrom I.O."/>
            <person name="Guillou S."/>
            <person name="Cros-Aarteil S."/>
            <person name="Calhoun S."/>
            <person name="Haridas S."/>
            <person name="Kuo A."/>
            <person name="Mondo S."/>
            <person name="Pangilinan J."/>
            <person name="Riley R."/>
            <person name="LaButti K."/>
            <person name="Andreopoulos B."/>
            <person name="Lipzen A."/>
            <person name="Chen C."/>
            <person name="Yan M."/>
            <person name="Daum C."/>
            <person name="Ng V."/>
            <person name="Clum A."/>
            <person name="Steindorff A."/>
            <person name="Ohm R.A."/>
            <person name="Martin F."/>
            <person name="Silar P."/>
            <person name="Natvig D.O."/>
            <person name="Lalanne C."/>
            <person name="Gautier V."/>
            <person name="Ament-Velasquez S.L."/>
            <person name="Kruys A."/>
            <person name="Hutchinson M.I."/>
            <person name="Powell A.J."/>
            <person name="Barry K."/>
            <person name="Miller A.N."/>
            <person name="Grigoriev I.V."/>
            <person name="Debuchy R."/>
            <person name="Gladieux P."/>
            <person name="Hiltunen Thoren M."/>
            <person name="Johannesson H."/>
        </authorList>
    </citation>
    <scope>NUCLEOTIDE SEQUENCE</scope>
    <source>
        <strain evidence="2">CBS 990.96</strain>
    </source>
</reference>
<organism evidence="2 3">
    <name type="scientific">Podospora fimiseda</name>
    <dbReference type="NCBI Taxonomy" id="252190"/>
    <lineage>
        <taxon>Eukaryota</taxon>
        <taxon>Fungi</taxon>
        <taxon>Dikarya</taxon>
        <taxon>Ascomycota</taxon>
        <taxon>Pezizomycotina</taxon>
        <taxon>Sordariomycetes</taxon>
        <taxon>Sordariomycetidae</taxon>
        <taxon>Sordariales</taxon>
        <taxon>Podosporaceae</taxon>
        <taxon>Podospora</taxon>
    </lineage>
</organism>
<keyword evidence="1" id="KW-0812">Transmembrane</keyword>
<proteinExistence type="predicted"/>
<name>A0AAN7BMA7_9PEZI</name>
<dbReference type="AlphaFoldDB" id="A0AAN7BMA7"/>
<protein>
    <submittedName>
        <fullName evidence="2">Uncharacterized protein</fullName>
    </submittedName>
</protein>
<evidence type="ECO:0000313" key="3">
    <source>
        <dbReference type="Proteomes" id="UP001301958"/>
    </source>
</evidence>
<feature type="non-terminal residue" evidence="2">
    <location>
        <position position="151"/>
    </location>
</feature>